<dbReference type="OrthoDB" id="5873336at2759"/>
<accession>A0A9P1IC70</accession>
<organism evidence="3 4">
    <name type="scientific">Caenorhabditis angaria</name>
    <dbReference type="NCBI Taxonomy" id="860376"/>
    <lineage>
        <taxon>Eukaryota</taxon>
        <taxon>Metazoa</taxon>
        <taxon>Ecdysozoa</taxon>
        <taxon>Nematoda</taxon>
        <taxon>Chromadorea</taxon>
        <taxon>Rhabditida</taxon>
        <taxon>Rhabditina</taxon>
        <taxon>Rhabditomorpha</taxon>
        <taxon>Rhabditoidea</taxon>
        <taxon>Rhabditidae</taxon>
        <taxon>Peloderinae</taxon>
        <taxon>Caenorhabditis</taxon>
    </lineage>
</organism>
<proteinExistence type="predicted"/>
<evidence type="ECO:0000256" key="1">
    <source>
        <dbReference type="SAM" id="MobiDB-lite"/>
    </source>
</evidence>
<feature type="compositionally biased region" description="Basic and acidic residues" evidence="1">
    <location>
        <begin position="257"/>
        <end position="270"/>
    </location>
</feature>
<evidence type="ECO:0000256" key="2">
    <source>
        <dbReference type="SAM" id="Phobius"/>
    </source>
</evidence>
<name>A0A9P1IC70_9PELO</name>
<dbReference type="AlphaFoldDB" id="A0A9P1IC70"/>
<sequence length="270" mass="30226">MKTNELSETCQNGIQKACIAIKNSCEEDNLLQARAKAAAEYESEFGRMIYTISILIMFSFVIILLMIRSIKRTHSTVEMDALLDAMRFREELDIRDRQRRRLLKAKTKVTAWLNRAQQKTTPQQQQPASKPASQNRKESDWKPTVPRQRQQHYSISTMTSDIPEIVVSADDSHYTGGGAGYPNRPHTPAISLIYDFAVTNETEEDQRKTSLASSVCLPTSSSSSSIASSIDNRSMKGCGSIRTFSLETNSGATRSAKRVDVDDKSFSLDT</sequence>
<evidence type="ECO:0000313" key="4">
    <source>
        <dbReference type="Proteomes" id="UP001152747"/>
    </source>
</evidence>
<keyword evidence="2" id="KW-1133">Transmembrane helix</keyword>
<dbReference type="EMBL" id="CANHGI010000002">
    <property type="protein sequence ID" value="CAI5443162.1"/>
    <property type="molecule type" value="Genomic_DNA"/>
</dbReference>
<comment type="caution">
    <text evidence="3">The sequence shown here is derived from an EMBL/GenBank/DDBJ whole genome shotgun (WGS) entry which is preliminary data.</text>
</comment>
<gene>
    <name evidence="3" type="ORF">CAMP_LOCUS5799</name>
</gene>
<keyword evidence="2" id="KW-0472">Membrane</keyword>
<evidence type="ECO:0000313" key="3">
    <source>
        <dbReference type="EMBL" id="CAI5443162.1"/>
    </source>
</evidence>
<dbReference type="Proteomes" id="UP001152747">
    <property type="component" value="Unassembled WGS sequence"/>
</dbReference>
<feature type="compositionally biased region" description="Low complexity" evidence="1">
    <location>
        <begin position="116"/>
        <end position="134"/>
    </location>
</feature>
<feature type="transmembrane region" description="Helical" evidence="2">
    <location>
        <begin position="48"/>
        <end position="67"/>
    </location>
</feature>
<keyword evidence="4" id="KW-1185">Reference proteome</keyword>
<feature type="region of interest" description="Disordered" evidence="1">
    <location>
        <begin position="114"/>
        <end position="152"/>
    </location>
</feature>
<reference evidence="3" key="1">
    <citation type="submission" date="2022-11" db="EMBL/GenBank/DDBJ databases">
        <authorList>
            <person name="Kikuchi T."/>
        </authorList>
    </citation>
    <scope>NUCLEOTIDE SEQUENCE</scope>
    <source>
        <strain evidence="3">PS1010</strain>
    </source>
</reference>
<feature type="region of interest" description="Disordered" evidence="1">
    <location>
        <begin position="249"/>
        <end position="270"/>
    </location>
</feature>
<keyword evidence="2" id="KW-0812">Transmembrane</keyword>
<protein>
    <submittedName>
        <fullName evidence="3">Uncharacterized protein</fullName>
    </submittedName>
</protein>